<keyword evidence="2" id="KW-1185">Reference proteome</keyword>
<comment type="caution">
    <text evidence="1">The sequence shown here is derived from an EMBL/GenBank/DDBJ whole genome shotgun (WGS) entry which is preliminary data.</text>
</comment>
<dbReference type="RefSeq" id="WP_246301039.1">
    <property type="nucleotide sequence ID" value="NZ_JACCBV010000001.1"/>
</dbReference>
<evidence type="ECO:0000313" key="2">
    <source>
        <dbReference type="Proteomes" id="UP000576969"/>
    </source>
</evidence>
<dbReference type="EMBL" id="JACCBV010000001">
    <property type="protein sequence ID" value="NYE19116.1"/>
    <property type="molecule type" value="Genomic_DNA"/>
</dbReference>
<gene>
    <name evidence="1" type="ORF">BJ991_001144</name>
</gene>
<evidence type="ECO:0000313" key="1">
    <source>
        <dbReference type="EMBL" id="NYE19116.1"/>
    </source>
</evidence>
<reference evidence="1 2" key="1">
    <citation type="submission" date="2020-07" db="EMBL/GenBank/DDBJ databases">
        <title>Sequencing the genomes of 1000 actinobacteria strains.</title>
        <authorList>
            <person name="Klenk H.-P."/>
        </authorList>
    </citation>
    <scope>NUCLEOTIDE SEQUENCE [LARGE SCALE GENOMIC DNA]</scope>
    <source>
        <strain evidence="1 2">DSM 24662</strain>
    </source>
</reference>
<name>A0A7Y9KIZ0_9MICO</name>
<dbReference type="Proteomes" id="UP000576969">
    <property type="component" value="Unassembled WGS sequence"/>
</dbReference>
<accession>A0A7Y9KIZ0</accession>
<proteinExistence type="predicted"/>
<organism evidence="1 2">
    <name type="scientific">Microbacterium immunditiarum</name>
    <dbReference type="NCBI Taxonomy" id="337480"/>
    <lineage>
        <taxon>Bacteria</taxon>
        <taxon>Bacillati</taxon>
        <taxon>Actinomycetota</taxon>
        <taxon>Actinomycetes</taxon>
        <taxon>Micrococcales</taxon>
        <taxon>Microbacteriaceae</taxon>
        <taxon>Microbacterium</taxon>
    </lineage>
</organism>
<protein>
    <submittedName>
        <fullName evidence="1">Uncharacterized protein</fullName>
    </submittedName>
</protein>
<sequence length="171" mass="19801">MTEHDRKRVLAKELISARLRIEADDVAVIREQPTRFGHRTELYCEVDGEQVPLVIRNTSFRAATVVAVADPDIAFGLDLRDAHPDEPTLREMRRHSHLFDENDVPSLLEHWTRVVAIREADGRKNLIRGDNVRLNSTRTKGWVPDRKTQYELVDLSRDGWIITLAWAKRDD</sequence>
<dbReference type="AlphaFoldDB" id="A0A7Y9KIZ0"/>